<sequence length="95" mass="11104">MSDAHNLFEYEGCDTTTLARKENPQTSKDAAEKMVKSGALNRQEKWIYNLIMKYVNSHPLERDKTFTTKDIAGWTRAYAYDKAYDICRKRFSGLR</sequence>
<feature type="non-terminal residue" evidence="1">
    <location>
        <position position="95"/>
    </location>
</feature>
<evidence type="ECO:0000313" key="1">
    <source>
        <dbReference type="EMBL" id="KKK88942.1"/>
    </source>
</evidence>
<dbReference type="AlphaFoldDB" id="A0A0F8Z5A0"/>
<gene>
    <name evidence="1" type="ORF">LCGC14_2738130</name>
</gene>
<accession>A0A0F8Z5A0</accession>
<organism evidence="1">
    <name type="scientific">marine sediment metagenome</name>
    <dbReference type="NCBI Taxonomy" id="412755"/>
    <lineage>
        <taxon>unclassified sequences</taxon>
        <taxon>metagenomes</taxon>
        <taxon>ecological metagenomes</taxon>
    </lineage>
</organism>
<comment type="caution">
    <text evidence="1">The sequence shown here is derived from an EMBL/GenBank/DDBJ whole genome shotgun (WGS) entry which is preliminary data.</text>
</comment>
<reference evidence="1" key="1">
    <citation type="journal article" date="2015" name="Nature">
        <title>Complex archaea that bridge the gap between prokaryotes and eukaryotes.</title>
        <authorList>
            <person name="Spang A."/>
            <person name="Saw J.H."/>
            <person name="Jorgensen S.L."/>
            <person name="Zaremba-Niedzwiedzka K."/>
            <person name="Martijn J."/>
            <person name="Lind A.E."/>
            <person name="van Eijk R."/>
            <person name="Schleper C."/>
            <person name="Guy L."/>
            <person name="Ettema T.J."/>
        </authorList>
    </citation>
    <scope>NUCLEOTIDE SEQUENCE</scope>
</reference>
<proteinExistence type="predicted"/>
<name>A0A0F8Z5A0_9ZZZZ</name>
<protein>
    <submittedName>
        <fullName evidence="1">Uncharacterized protein</fullName>
    </submittedName>
</protein>
<dbReference type="EMBL" id="LAZR01049737">
    <property type="protein sequence ID" value="KKK88942.1"/>
    <property type="molecule type" value="Genomic_DNA"/>
</dbReference>